<reference evidence="2" key="1">
    <citation type="submission" date="2019-04" db="EMBL/GenBank/DDBJ databases">
        <title>Microviridin 1777: A Toxic Chymotrypsin Inhibitor Discovered by a Metabologenomic Approach.</title>
        <authorList>
            <person name="Sieber S."/>
            <person name="Grendelmeier S.M."/>
            <person name="Harris L.A."/>
            <person name="Mitchell D.A."/>
            <person name="Gademann K."/>
        </authorList>
    </citation>
    <scope>NUCLEOTIDE SEQUENCE [LARGE SCALE GENOMIC DNA]</scope>
    <source>
        <strain evidence="2">EAWAG127a</strain>
    </source>
</reference>
<organism evidence="1 2">
    <name type="scientific">Microcystis aeruginosa EAWAG127a</name>
    <dbReference type="NCBI Taxonomy" id="2529855"/>
    <lineage>
        <taxon>Bacteria</taxon>
        <taxon>Bacillati</taxon>
        <taxon>Cyanobacteriota</taxon>
        <taxon>Cyanophyceae</taxon>
        <taxon>Oscillatoriophycideae</taxon>
        <taxon>Chroococcales</taxon>
        <taxon>Microcystaceae</taxon>
        <taxon>Microcystis</taxon>
    </lineage>
</organism>
<dbReference type="InterPro" id="IPR042095">
    <property type="entry name" value="SUMF_sf"/>
</dbReference>
<dbReference type="InterPro" id="IPR016187">
    <property type="entry name" value="CTDL_fold"/>
</dbReference>
<gene>
    <name evidence="1" type="ORF">EZJ55_23705</name>
</gene>
<protein>
    <submittedName>
        <fullName evidence="1">Uncharacterized protein</fullName>
    </submittedName>
</protein>
<dbReference type="EMBL" id="SRLN01000012">
    <property type="protein sequence ID" value="KAB0243107.1"/>
    <property type="molecule type" value="Genomic_DNA"/>
</dbReference>
<accession>A0A5J5LZ64</accession>
<dbReference type="Proteomes" id="UP000325636">
    <property type="component" value="Unassembled WGS sequence"/>
</dbReference>
<evidence type="ECO:0000313" key="1">
    <source>
        <dbReference type="EMBL" id="KAB0243107.1"/>
    </source>
</evidence>
<evidence type="ECO:0000313" key="2">
    <source>
        <dbReference type="Proteomes" id="UP000325636"/>
    </source>
</evidence>
<dbReference type="Gene3D" id="3.90.1580.10">
    <property type="entry name" value="paralog of FGE (formylglycine-generating enzyme)"/>
    <property type="match status" value="1"/>
</dbReference>
<name>A0A5J5LZ64_MICAE</name>
<dbReference type="SUPFAM" id="SSF56436">
    <property type="entry name" value="C-type lectin-like"/>
    <property type="match status" value="1"/>
</dbReference>
<dbReference type="RefSeq" id="WP_150978430.1">
    <property type="nucleotide sequence ID" value="NZ_SRLN01000012.1"/>
</dbReference>
<proteinExistence type="predicted"/>
<sequence>MKDTFKQAANVLLKRRLNNLLRIDNNLFIDKSYITCAEYQLFIDEKRELGESYQPEHWKGYRFPPGYAQKPITGIRASDAEKICEWLTQKQSELGFRYRIPTLTEIEEHPAPEKQIGCWVKDGEKKRIYGIEKVEWQQWQMNLFDLIISTKNPLKKLDIISTKNPLKKLDIISISLEKLVLDLMFNLIVSTKNPLKKLDIISLKNLSLDLTVDLNSVLNNVLNPKFNSDLNPKLTSELNSAFNLRLNQVIKNNLGYILDCLIDNVNDRNLDSILEYLLTSDLNCNLYQTLYSVLNSNPNRIADRDLYSIVYNLLNPDLNIILEYELNHKGNCVVDLFRFYSLLVFLILYLLSNIYDAALKNNQALRDVKLTDTKCQKLSNLYAAKSYEAFNLYAFLRLITERQTGQMPAWEGIRIVRERVSLYRLGASHLCK</sequence>
<dbReference type="AlphaFoldDB" id="A0A5J5LZ64"/>
<comment type="caution">
    <text evidence="1">The sequence shown here is derived from an EMBL/GenBank/DDBJ whole genome shotgun (WGS) entry which is preliminary data.</text>
</comment>